<gene>
    <name evidence="6" type="ORF">HCN44_000348</name>
</gene>
<dbReference type="PROSITE" id="PS50600">
    <property type="entry name" value="ULP_PROTEASE"/>
    <property type="match status" value="1"/>
</dbReference>
<reference evidence="6 7" key="1">
    <citation type="submission" date="2020-08" db="EMBL/GenBank/DDBJ databases">
        <title>Aphidius gifuensis genome sequencing and assembly.</title>
        <authorList>
            <person name="Du Z."/>
        </authorList>
    </citation>
    <scope>NUCLEOTIDE SEQUENCE [LARGE SCALE GENOMIC DNA]</scope>
    <source>
        <strain evidence="6">YNYX2018</strain>
        <tissue evidence="6">Adults</tissue>
    </source>
</reference>
<evidence type="ECO:0000256" key="3">
    <source>
        <dbReference type="ARBA" id="ARBA00022801"/>
    </source>
</evidence>
<evidence type="ECO:0000256" key="1">
    <source>
        <dbReference type="ARBA" id="ARBA00005234"/>
    </source>
</evidence>
<dbReference type="AlphaFoldDB" id="A0A835CQT6"/>
<dbReference type="PANTHER" id="PTHR12606">
    <property type="entry name" value="SENTRIN/SUMO-SPECIFIC PROTEASE"/>
    <property type="match status" value="1"/>
</dbReference>
<dbReference type="GO" id="GO:0016929">
    <property type="term" value="F:deSUMOylase activity"/>
    <property type="evidence" value="ECO:0007669"/>
    <property type="project" value="TreeGrafter"/>
</dbReference>
<organism evidence="6 7">
    <name type="scientific">Aphidius gifuensis</name>
    <name type="common">Parasitoid wasp</name>
    <dbReference type="NCBI Taxonomy" id="684658"/>
    <lineage>
        <taxon>Eukaryota</taxon>
        <taxon>Metazoa</taxon>
        <taxon>Ecdysozoa</taxon>
        <taxon>Arthropoda</taxon>
        <taxon>Hexapoda</taxon>
        <taxon>Insecta</taxon>
        <taxon>Pterygota</taxon>
        <taxon>Neoptera</taxon>
        <taxon>Endopterygota</taxon>
        <taxon>Hymenoptera</taxon>
        <taxon>Apocrita</taxon>
        <taxon>Ichneumonoidea</taxon>
        <taxon>Braconidae</taxon>
        <taxon>Aphidiinae</taxon>
        <taxon>Aphidius</taxon>
    </lineage>
</organism>
<evidence type="ECO:0000313" key="6">
    <source>
        <dbReference type="EMBL" id="KAF7990543.1"/>
    </source>
</evidence>
<dbReference type="GO" id="GO:0006508">
    <property type="term" value="P:proteolysis"/>
    <property type="evidence" value="ECO:0007669"/>
    <property type="project" value="UniProtKB-KW"/>
</dbReference>
<dbReference type="EMBL" id="JACMRX010000004">
    <property type="protein sequence ID" value="KAF7990543.1"/>
    <property type="molecule type" value="Genomic_DNA"/>
</dbReference>
<dbReference type="Pfam" id="PF02902">
    <property type="entry name" value="Peptidase_C48"/>
    <property type="match status" value="1"/>
</dbReference>
<comment type="similarity">
    <text evidence="1">Belongs to the peptidase C48 family.</text>
</comment>
<dbReference type="Proteomes" id="UP000639338">
    <property type="component" value="Unassembled WGS sequence"/>
</dbReference>
<dbReference type="Gene3D" id="3.40.395.10">
    <property type="entry name" value="Adenoviral Proteinase, Chain A"/>
    <property type="match status" value="1"/>
</dbReference>
<sequence>MKKNMKQKKENKNKLGTAAAFWSRKKNKKKRLSENIHFKIPKTIQSEDEDEDEDNGYAITPTDFSLLIPGKWLTDNIVNAFIAVQVDLAREKNLKVIFIESLLTAELLNNKLSNGFRTWLINHQLSFYDCWSLPLCIRNIHWTLLVVDLRKSHIIDLDSKHSLPSNLIVQTIMSLVEMYIEKNEDSTTIRNWKVFSSNKIPYQSDGDDCGVHVCLWAYIICHQIPLNFIGEEVVHVRKNIARILIEANAKEFSEIIGREEMRRRHLDFETMEGKESKKKYMANNIYRI</sequence>
<evidence type="ECO:0000259" key="5">
    <source>
        <dbReference type="PROSITE" id="PS50600"/>
    </source>
</evidence>
<keyword evidence="7" id="KW-1185">Reference proteome</keyword>
<dbReference type="PANTHER" id="PTHR12606:SF1">
    <property type="entry name" value="UBIQUITIN-LIKE-SPECIFIC PROTEASE 1A"/>
    <property type="match status" value="1"/>
</dbReference>
<keyword evidence="4" id="KW-0788">Thiol protease</keyword>
<evidence type="ECO:0000313" key="7">
    <source>
        <dbReference type="Proteomes" id="UP000639338"/>
    </source>
</evidence>
<feature type="domain" description="Ubiquitin-like protease family profile" evidence="5">
    <location>
        <begin position="57"/>
        <end position="220"/>
    </location>
</feature>
<keyword evidence="3" id="KW-0378">Hydrolase</keyword>
<name>A0A835CQT6_APHGI</name>
<evidence type="ECO:0000256" key="4">
    <source>
        <dbReference type="ARBA" id="ARBA00022807"/>
    </source>
</evidence>
<dbReference type="GO" id="GO:0016926">
    <property type="term" value="P:protein desumoylation"/>
    <property type="evidence" value="ECO:0007669"/>
    <property type="project" value="TreeGrafter"/>
</dbReference>
<comment type="caution">
    <text evidence="6">The sequence shown here is derived from an EMBL/GenBank/DDBJ whole genome shotgun (WGS) entry which is preliminary data.</text>
</comment>
<dbReference type="InterPro" id="IPR038765">
    <property type="entry name" value="Papain-like_cys_pep_sf"/>
</dbReference>
<evidence type="ECO:0000256" key="2">
    <source>
        <dbReference type="ARBA" id="ARBA00022670"/>
    </source>
</evidence>
<keyword evidence="2" id="KW-0645">Protease</keyword>
<protein>
    <recommendedName>
        <fullName evidence="5">Ubiquitin-like protease family profile domain-containing protein</fullName>
    </recommendedName>
</protein>
<accession>A0A835CQT6</accession>
<dbReference type="GO" id="GO:0005634">
    <property type="term" value="C:nucleus"/>
    <property type="evidence" value="ECO:0007669"/>
    <property type="project" value="TreeGrafter"/>
</dbReference>
<dbReference type="InterPro" id="IPR003653">
    <property type="entry name" value="Peptidase_C48_C"/>
</dbReference>
<proteinExistence type="inferred from homology"/>
<dbReference type="SUPFAM" id="SSF54001">
    <property type="entry name" value="Cysteine proteinases"/>
    <property type="match status" value="1"/>
</dbReference>